<dbReference type="EMBL" id="RAHC01000050">
    <property type="protein sequence ID" value="RUP74999.1"/>
    <property type="molecule type" value="Genomic_DNA"/>
</dbReference>
<comment type="caution">
    <text evidence="2">The sequence shown here is derived from an EMBL/GenBank/DDBJ whole genome shotgun (WGS) entry which is preliminary data.</text>
</comment>
<keyword evidence="1" id="KW-0812">Transmembrane</keyword>
<dbReference type="RefSeq" id="WP_127093297.1">
    <property type="nucleotide sequence ID" value="NZ_RAHC01000013.1"/>
</dbReference>
<feature type="transmembrane region" description="Helical" evidence="1">
    <location>
        <begin position="50"/>
        <end position="70"/>
    </location>
</feature>
<dbReference type="AlphaFoldDB" id="A0A3S0SK08"/>
<organism evidence="2 4">
    <name type="scientific">Spiroplasma poulsonii</name>
    <dbReference type="NCBI Taxonomy" id="2138"/>
    <lineage>
        <taxon>Bacteria</taxon>
        <taxon>Bacillati</taxon>
        <taxon>Mycoplasmatota</taxon>
        <taxon>Mollicutes</taxon>
        <taxon>Entomoplasmatales</taxon>
        <taxon>Spiroplasmataceae</taxon>
        <taxon>Spiroplasma</taxon>
    </lineage>
</organism>
<evidence type="ECO:0000256" key="1">
    <source>
        <dbReference type="SAM" id="Phobius"/>
    </source>
</evidence>
<keyword evidence="1" id="KW-1133">Transmembrane helix</keyword>
<evidence type="ECO:0000313" key="3">
    <source>
        <dbReference type="EMBL" id="RUP75874.1"/>
    </source>
</evidence>
<evidence type="ECO:0000313" key="4">
    <source>
        <dbReference type="Proteomes" id="UP000274545"/>
    </source>
</evidence>
<gene>
    <name evidence="3" type="ORF">D6D54_07485</name>
    <name evidence="2" type="ORF">D6D54_09110</name>
</gene>
<accession>A0A3S0SK08</accession>
<keyword evidence="1" id="KW-0472">Membrane</keyword>
<name>A0A3S0SK08_9MOLU</name>
<dbReference type="Proteomes" id="UP000274545">
    <property type="component" value="Unassembled WGS sequence"/>
</dbReference>
<protein>
    <submittedName>
        <fullName evidence="2">Uncharacterized protein</fullName>
    </submittedName>
</protein>
<reference evidence="2 4" key="1">
    <citation type="journal article" date="2019" name="Genome Biol. Evol.">
        <title>Toxin and genome evolution in a Drosophila defensive symbiosis.</title>
        <authorList>
            <person name="Ballinger M.J."/>
            <person name="Gawryluk R.M."/>
            <person name="Perlman S.J."/>
        </authorList>
    </citation>
    <scope>NUCLEOTIDE SEQUENCE [LARGE SCALE GENOMIC DNA]</scope>
    <source>
        <strain evidence="4">sNeo</strain>
        <strain evidence="2">SNeo</strain>
    </source>
</reference>
<dbReference type="EMBL" id="RAHC01000013">
    <property type="protein sequence ID" value="RUP75874.1"/>
    <property type="molecule type" value="Genomic_DNA"/>
</dbReference>
<proteinExistence type="predicted"/>
<evidence type="ECO:0000313" key="2">
    <source>
        <dbReference type="EMBL" id="RUP74999.1"/>
    </source>
</evidence>
<sequence length="75" mass="8717">MGKQEKILIMINRWGYLNTEQIGLLVNKKKRATEELLKTIHKKGLIKVDLPIAIFIISLIRVILLLVVNIKKQLR</sequence>